<organism evidence="1 2">
    <name type="scientific">Linderina macrospora</name>
    <dbReference type="NCBI Taxonomy" id="4868"/>
    <lineage>
        <taxon>Eukaryota</taxon>
        <taxon>Fungi</taxon>
        <taxon>Fungi incertae sedis</taxon>
        <taxon>Zoopagomycota</taxon>
        <taxon>Kickxellomycotina</taxon>
        <taxon>Kickxellomycetes</taxon>
        <taxon>Kickxellales</taxon>
        <taxon>Kickxellaceae</taxon>
        <taxon>Linderina</taxon>
    </lineage>
</organism>
<keyword evidence="2" id="KW-1185">Reference proteome</keyword>
<accession>A0ACC1J5B1</accession>
<dbReference type="EC" id="2.7.11.1" evidence="1"/>
<keyword evidence="1" id="KW-0808">Transferase</keyword>
<gene>
    <name evidence="1" type="primary">ATG1_2</name>
    <name evidence="1" type="ORF">FBU59_004581</name>
</gene>
<comment type="caution">
    <text evidence="1">The sequence shown here is derived from an EMBL/GenBank/DDBJ whole genome shotgun (WGS) entry which is preliminary data.</text>
</comment>
<sequence length="252" mass="27906">MSYLADLKWNQLPVATSPGRRTQQQPQQRDPLADPDTGFLTATTLTIEDAFVLYLKALSLLHCAMVEASRHWASLQGDIATSPSSPAVVVSTAFNTSVQWVRNKFNLCLDRAESLKQFANGHVILDDPSQVSIIQVLYEQALALSKAAAVRELKWIDPLDCDRAYQLAIWMLSAILVSGNTSSSSNSSSSSSPNASHQQQHHRRERDAGEDDADDDIDPEDRTLIEQFIASIVKRREALQRRLLAMQETGSS</sequence>
<evidence type="ECO:0000313" key="2">
    <source>
        <dbReference type="Proteomes" id="UP001150603"/>
    </source>
</evidence>
<protein>
    <submittedName>
        <fullName evidence="1">Serine/threonine-protein kinase</fullName>
        <ecNumber evidence="1">2.7.11.1</ecNumber>
    </submittedName>
</protein>
<proteinExistence type="predicted"/>
<evidence type="ECO:0000313" key="1">
    <source>
        <dbReference type="EMBL" id="KAJ1938001.1"/>
    </source>
</evidence>
<dbReference type="Proteomes" id="UP001150603">
    <property type="component" value="Unassembled WGS sequence"/>
</dbReference>
<dbReference type="EMBL" id="JANBPW010003324">
    <property type="protein sequence ID" value="KAJ1938001.1"/>
    <property type="molecule type" value="Genomic_DNA"/>
</dbReference>
<keyword evidence="1" id="KW-0418">Kinase</keyword>
<reference evidence="1" key="1">
    <citation type="submission" date="2022-07" db="EMBL/GenBank/DDBJ databases">
        <title>Phylogenomic reconstructions and comparative analyses of Kickxellomycotina fungi.</title>
        <authorList>
            <person name="Reynolds N.K."/>
            <person name="Stajich J.E."/>
            <person name="Barry K."/>
            <person name="Grigoriev I.V."/>
            <person name="Crous P."/>
            <person name="Smith M.E."/>
        </authorList>
    </citation>
    <scope>NUCLEOTIDE SEQUENCE</scope>
    <source>
        <strain evidence="1">NRRL 5244</strain>
    </source>
</reference>
<name>A0ACC1J5B1_9FUNG</name>